<gene>
    <name evidence="2" type="ORF">CPUR_00936</name>
</gene>
<dbReference type="AlphaFoldDB" id="M1VUB1"/>
<proteinExistence type="predicted"/>
<dbReference type="HOGENOM" id="CLU_1396171_0_0_1"/>
<evidence type="ECO:0000313" key="3">
    <source>
        <dbReference type="Proteomes" id="UP000016801"/>
    </source>
</evidence>
<protein>
    <submittedName>
        <fullName evidence="2">Uncharacterized protein</fullName>
    </submittedName>
</protein>
<organism evidence="2 3">
    <name type="scientific">Claviceps purpurea (strain 20.1)</name>
    <name type="common">Ergot fungus</name>
    <name type="synonym">Sphacelia segetum</name>
    <dbReference type="NCBI Taxonomy" id="1111077"/>
    <lineage>
        <taxon>Eukaryota</taxon>
        <taxon>Fungi</taxon>
        <taxon>Dikarya</taxon>
        <taxon>Ascomycota</taxon>
        <taxon>Pezizomycotina</taxon>
        <taxon>Sordariomycetes</taxon>
        <taxon>Hypocreomycetidae</taxon>
        <taxon>Hypocreales</taxon>
        <taxon>Clavicipitaceae</taxon>
        <taxon>Claviceps</taxon>
    </lineage>
</organism>
<sequence length="195" mass="21708">MALTRARATTHRAKKNQPHPARLHVPDECPFQRTIVRMNRAIVEDVRYSSGRYAVLGSTLRDPDATLKLHLDFGISSQETLHPVFAKRLLIPVSNQDVAGKFFKVPLSGRHSERNQMRDPMRQQPFLLARKALATFMSLGIYGKWNVEDDAIKGMAAMDVLWTGMDSAVNGNATTGRRVTGNGLVENVQQGRSLG</sequence>
<dbReference type="Proteomes" id="UP000016801">
    <property type="component" value="Unassembled WGS sequence"/>
</dbReference>
<evidence type="ECO:0000313" key="2">
    <source>
        <dbReference type="EMBL" id="CCE27462.1"/>
    </source>
</evidence>
<reference evidence="2 3" key="1">
    <citation type="journal article" date="2013" name="PLoS Genet.">
        <title>Plant-symbiotic fungi as chemical engineers: Multi-genome analysis of the Clavicipitaceae reveals dynamics of alkaloid loci.</title>
        <authorList>
            <person name="Schardl C.L."/>
            <person name="Young C.A."/>
            <person name="Hesse U."/>
            <person name="Amyotte S.G."/>
            <person name="Andreeva K."/>
            <person name="Calie P.J."/>
            <person name="Fleetwood D.J."/>
            <person name="Haws D.C."/>
            <person name="Moore N."/>
            <person name="Oeser B."/>
            <person name="Panaccione D.G."/>
            <person name="Schweri K.K."/>
            <person name="Voisey C.R."/>
            <person name="Farman M.L."/>
            <person name="Jaromczyk J.W."/>
            <person name="Roe B.A."/>
            <person name="O'Sullivan D.M."/>
            <person name="Scott B."/>
            <person name="Tudzynski P."/>
            <person name="An Z."/>
            <person name="Arnaoudova E.G."/>
            <person name="Bullock C.T."/>
            <person name="Charlton N.D."/>
            <person name="Chen L."/>
            <person name="Cox M."/>
            <person name="Dinkins R.D."/>
            <person name="Florea S."/>
            <person name="Glenn A.E."/>
            <person name="Gordon A."/>
            <person name="Gueldener U."/>
            <person name="Harris D.R."/>
            <person name="Hollin W."/>
            <person name="Jaromczyk J."/>
            <person name="Johnson R.D."/>
            <person name="Khan A.K."/>
            <person name="Leistner E."/>
            <person name="Leuchtmann A."/>
            <person name="Li C."/>
            <person name="Liu J."/>
            <person name="Liu J."/>
            <person name="Liu M."/>
            <person name="Mace W."/>
            <person name="Machado C."/>
            <person name="Nagabhyru P."/>
            <person name="Pan J."/>
            <person name="Schmid J."/>
            <person name="Sugawara K."/>
            <person name="Steiner U."/>
            <person name="Takach J.E."/>
            <person name="Tanaka E."/>
            <person name="Webb J.S."/>
            <person name="Wilson E.V."/>
            <person name="Wiseman J.L."/>
            <person name="Yoshida R."/>
            <person name="Zeng Z."/>
        </authorList>
    </citation>
    <scope>NUCLEOTIDE SEQUENCE [LARGE SCALE GENOMIC DNA]</scope>
    <source>
        <strain evidence="2 3">20.1</strain>
    </source>
</reference>
<evidence type="ECO:0000256" key="1">
    <source>
        <dbReference type="SAM" id="MobiDB-lite"/>
    </source>
</evidence>
<dbReference type="EMBL" id="CAGA01000004">
    <property type="protein sequence ID" value="CCE27462.1"/>
    <property type="molecule type" value="Genomic_DNA"/>
</dbReference>
<keyword evidence="3" id="KW-1185">Reference proteome</keyword>
<dbReference type="VEuPathDB" id="FungiDB:CPUR_00936"/>
<accession>M1VUB1</accession>
<name>M1VUB1_CLAP2</name>
<feature type="region of interest" description="Disordered" evidence="1">
    <location>
        <begin position="1"/>
        <end position="25"/>
    </location>
</feature>
<feature type="region of interest" description="Disordered" evidence="1">
    <location>
        <begin position="173"/>
        <end position="195"/>
    </location>
</feature>
<comment type="caution">
    <text evidence="2">The sequence shown here is derived from an EMBL/GenBank/DDBJ whole genome shotgun (WGS) entry which is preliminary data.</text>
</comment>
<feature type="compositionally biased region" description="Basic residues" evidence="1">
    <location>
        <begin position="8"/>
        <end position="17"/>
    </location>
</feature>